<dbReference type="GO" id="GO:0003676">
    <property type="term" value="F:nucleic acid binding"/>
    <property type="evidence" value="ECO:0007669"/>
    <property type="project" value="InterPro"/>
</dbReference>
<dbReference type="OrthoDB" id="125347at2759"/>
<dbReference type="InterPro" id="IPR004875">
    <property type="entry name" value="DDE_SF_endonuclease_dom"/>
</dbReference>
<evidence type="ECO:0000313" key="3">
    <source>
        <dbReference type="Proteomes" id="UP000276215"/>
    </source>
</evidence>
<evidence type="ECO:0000313" key="2">
    <source>
        <dbReference type="EMBL" id="RPB04913.1"/>
    </source>
</evidence>
<protein>
    <recommendedName>
        <fullName evidence="1">DDE-1 domain-containing protein</fullName>
    </recommendedName>
</protein>
<evidence type="ECO:0000259" key="1">
    <source>
        <dbReference type="Pfam" id="PF03184"/>
    </source>
</evidence>
<dbReference type="Pfam" id="PF03184">
    <property type="entry name" value="DDE_1"/>
    <property type="match status" value="1"/>
</dbReference>
<dbReference type="EMBL" id="ML120356">
    <property type="protein sequence ID" value="RPB04913.1"/>
    <property type="molecule type" value="Genomic_DNA"/>
</dbReference>
<dbReference type="AlphaFoldDB" id="A0A3N4K3J9"/>
<name>A0A3N4K3J9_9PEZI</name>
<keyword evidence="3" id="KW-1185">Reference proteome</keyword>
<reference evidence="2 3" key="1">
    <citation type="journal article" date="2018" name="Nat. Ecol. Evol.">
        <title>Pezizomycetes genomes reveal the molecular basis of ectomycorrhizal truffle lifestyle.</title>
        <authorList>
            <person name="Murat C."/>
            <person name="Payen T."/>
            <person name="Noel B."/>
            <person name="Kuo A."/>
            <person name="Morin E."/>
            <person name="Chen J."/>
            <person name="Kohler A."/>
            <person name="Krizsan K."/>
            <person name="Balestrini R."/>
            <person name="Da Silva C."/>
            <person name="Montanini B."/>
            <person name="Hainaut M."/>
            <person name="Levati E."/>
            <person name="Barry K.W."/>
            <person name="Belfiori B."/>
            <person name="Cichocki N."/>
            <person name="Clum A."/>
            <person name="Dockter R.B."/>
            <person name="Fauchery L."/>
            <person name="Guy J."/>
            <person name="Iotti M."/>
            <person name="Le Tacon F."/>
            <person name="Lindquist E.A."/>
            <person name="Lipzen A."/>
            <person name="Malagnac F."/>
            <person name="Mello A."/>
            <person name="Molinier V."/>
            <person name="Miyauchi S."/>
            <person name="Poulain J."/>
            <person name="Riccioni C."/>
            <person name="Rubini A."/>
            <person name="Sitrit Y."/>
            <person name="Splivallo R."/>
            <person name="Traeger S."/>
            <person name="Wang M."/>
            <person name="Zifcakova L."/>
            <person name="Wipf D."/>
            <person name="Zambonelli A."/>
            <person name="Paolocci F."/>
            <person name="Nowrousian M."/>
            <person name="Ottonello S."/>
            <person name="Baldrian P."/>
            <person name="Spatafora J.W."/>
            <person name="Henrissat B."/>
            <person name="Nagy L.G."/>
            <person name="Aury J.M."/>
            <person name="Wincker P."/>
            <person name="Grigoriev I.V."/>
            <person name="Bonfante P."/>
            <person name="Martin F.M."/>
        </authorList>
    </citation>
    <scope>NUCLEOTIDE SEQUENCE [LARGE SCALE GENOMIC DNA]</scope>
    <source>
        <strain evidence="2 3">120613-1</strain>
    </source>
</reference>
<gene>
    <name evidence="2" type="ORF">L873DRAFT_1922618</name>
</gene>
<proteinExistence type="predicted"/>
<accession>A0A3N4K3J9</accession>
<sequence>MRITTFHIINEDGTDKRKIWVVGQGERPHYFCQQQVNPQNLPVIYKFNNKAWLLTGLWYEFLCYFNEEMRISQ</sequence>
<dbReference type="Proteomes" id="UP000276215">
    <property type="component" value="Unassembled WGS sequence"/>
</dbReference>
<feature type="domain" description="DDE-1" evidence="1">
    <location>
        <begin position="2"/>
        <end position="70"/>
    </location>
</feature>
<organism evidence="2 3">
    <name type="scientific">Choiromyces venosus 120613-1</name>
    <dbReference type="NCBI Taxonomy" id="1336337"/>
    <lineage>
        <taxon>Eukaryota</taxon>
        <taxon>Fungi</taxon>
        <taxon>Dikarya</taxon>
        <taxon>Ascomycota</taxon>
        <taxon>Pezizomycotina</taxon>
        <taxon>Pezizomycetes</taxon>
        <taxon>Pezizales</taxon>
        <taxon>Tuberaceae</taxon>
        <taxon>Choiromyces</taxon>
    </lineage>
</organism>